<feature type="coiled-coil region" evidence="7">
    <location>
        <begin position="344"/>
        <end position="392"/>
    </location>
</feature>
<evidence type="ECO:0000256" key="9">
    <source>
        <dbReference type="SAM" id="SignalP"/>
    </source>
</evidence>
<dbReference type="Gene3D" id="3.40.190.10">
    <property type="entry name" value="Periplasmic binding protein-like II"/>
    <property type="match status" value="2"/>
</dbReference>
<evidence type="ECO:0000256" key="7">
    <source>
        <dbReference type="SAM" id="Coils"/>
    </source>
</evidence>
<evidence type="ECO:0000256" key="3">
    <source>
        <dbReference type="ARBA" id="ARBA00022553"/>
    </source>
</evidence>
<feature type="signal peptide" evidence="9">
    <location>
        <begin position="1"/>
        <end position="19"/>
    </location>
</feature>
<dbReference type="InterPro" id="IPR005467">
    <property type="entry name" value="His_kinase_dom"/>
</dbReference>
<reference evidence="11" key="1">
    <citation type="submission" date="2022-10" db="EMBL/GenBank/DDBJ databases">
        <authorList>
            <person name="Yu W.X."/>
        </authorList>
    </citation>
    <scope>NUCLEOTIDE SEQUENCE</scope>
    <source>
        <strain evidence="11">AAT</strain>
    </source>
</reference>
<dbReference type="InterPro" id="IPR036890">
    <property type="entry name" value="HATPase_C_sf"/>
</dbReference>
<keyword evidence="5" id="KW-0418">Kinase</keyword>
<keyword evidence="7" id="KW-0175">Coiled coil</keyword>
<dbReference type="GO" id="GO:0000155">
    <property type="term" value="F:phosphorelay sensor kinase activity"/>
    <property type="evidence" value="ECO:0007669"/>
    <property type="project" value="InterPro"/>
</dbReference>
<dbReference type="PANTHER" id="PTHR43711">
    <property type="entry name" value="TWO-COMPONENT HISTIDINE KINASE"/>
    <property type="match status" value="1"/>
</dbReference>
<evidence type="ECO:0000259" key="10">
    <source>
        <dbReference type="PROSITE" id="PS50109"/>
    </source>
</evidence>
<dbReference type="Proteomes" id="UP001209229">
    <property type="component" value="Unassembled WGS sequence"/>
</dbReference>
<organism evidence="11 12">
    <name type="scientific">Plebeiibacterium sediminum</name>
    <dbReference type="NCBI Taxonomy" id="2992112"/>
    <lineage>
        <taxon>Bacteria</taxon>
        <taxon>Pseudomonadati</taxon>
        <taxon>Bacteroidota</taxon>
        <taxon>Bacteroidia</taxon>
        <taxon>Marinilabiliales</taxon>
        <taxon>Marinilabiliaceae</taxon>
        <taxon>Plebeiibacterium</taxon>
    </lineage>
</organism>
<feature type="transmembrane region" description="Helical" evidence="8">
    <location>
        <begin position="319"/>
        <end position="343"/>
    </location>
</feature>
<evidence type="ECO:0000313" key="12">
    <source>
        <dbReference type="Proteomes" id="UP001209229"/>
    </source>
</evidence>
<keyword evidence="4" id="KW-0808">Transferase</keyword>
<dbReference type="SUPFAM" id="SSF53850">
    <property type="entry name" value="Periplasmic binding protein-like II"/>
    <property type="match status" value="1"/>
</dbReference>
<dbReference type="Pfam" id="PF02518">
    <property type="entry name" value="HATPase_c"/>
    <property type="match status" value="1"/>
</dbReference>
<evidence type="ECO:0000313" key="11">
    <source>
        <dbReference type="EMBL" id="MCW3786682.1"/>
    </source>
</evidence>
<dbReference type="CDD" id="cd00082">
    <property type="entry name" value="HisKA"/>
    <property type="match status" value="1"/>
</dbReference>
<dbReference type="AlphaFoldDB" id="A0AAE3M3T2"/>
<dbReference type="RefSeq" id="WP_301190246.1">
    <property type="nucleotide sequence ID" value="NZ_JAPDPJ010000017.1"/>
</dbReference>
<keyword evidence="8" id="KW-0812">Transmembrane</keyword>
<keyword evidence="12" id="KW-1185">Reference proteome</keyword>
<comment type="catalytic activity">
    <reaction evidence="1">
        <text>ATP + protein L-histidine = ADP + protein N-phospho-L-histidine.</text>
        <dbReference type="EC" id="2.7.13.3"/>
    </reaction>
</comment>
<dbReference type="FunFam" id="3.30.565.10:FF:000010">
    <property type="entry name" value="Sensor histidine kinase RcsC"/>
    <property type="match status" value="1"/>
</dbReference>
<protein>
    <recommendedName>
        <fullName evidence="2">histidine kinase</fullName>
        <ecNumber evidence="2">2.7.13.3</ecNumber>
    </recommendedName>
</protein>
<dbReference type="InterPro" id="IPR003661">
    <property type="entry name" value="HisK_dim/P_dom"/>
</dbReference>
<evidence type="ECO:0000256" key="6">
    <source>
        <dbReference type="ARBA" id="ARBA00023012"/>
    </source>
</evidence>
<sequence length="628" mass="72081">MRKLWLICLLCFVVSGINAESLDTVKIQLKWSHQFQFAGFYAAQELGYYKEVGLYPKFIEGKDKDDFISIVEAGEADFGVDSPRLLVARNEGHKVVVLATVFQHSPETFITLPKYKINTIDDFKGRKIRISSGSLTSTKALLIKMNFENEVQKVAYGDRLEGLINGKYEVIDGYVTDIPFILSQMGQLPVIINPYTYGVDFYGDCIYTSEKQIEQDPEKVQDFVDATLKGWTYAMNHKDEIVRLIQKKYNSELSYDVLMYEAMKMEELILPKFVEIGHTNKERWKHIADSYVSLGMLDPNYSLDGFLFEDYKERKLDGLYLVLKILVAVLILVSLITAYFSFFNRKLKQEVRKRTKELSEANENLKEKNTILQQHNRQIELINEQLSVAKIKAEESDKLKTAFISNMSHEIRTPMNGIIGFVDILRYQDLTNGDAENYLNLIEDNSNQLLHIISDLIDISQIQIGQLKIEKSKVSIEELFKNLYQVFEIRIKSIKKNSIGFSYSVGEGVDEYIYTDYNRIRQVLGNLIENAIKFTNVGEVKFKVELSEDGKFYNFCVSDTGKGIPKDRVNLVFQRFFKDEEQYSLDMGGTGLGLSIAKNIVELLGGKIWLESQQGKGSCFYFSHPVSL</sequence>
<dbReference type="EMBL" id="JAPDPJ010000017">
    <property type="protein sequence ID" value="MCW3786682.1"/>
    <property type="molecule type" value="Genomic_DNA"/>
</dbReference>
<name>A0AAE3M3T2_9BACT</name>
<keyword evidence="9" id="KW-0732">Signal</keyword>
<dbReference type="EC" id="2.7.13.3" evidence="2"/>
<dbReference type="PRINTS" id="PR00344">
    <property type="entry name" value="BCTRLSENSOR"/>
</dbReference>
<evidence type="ECO:0000256" key="1">
    <source>
        <dbReference type="ARBA" id="ARBA00000085"/>
    </source>
</evidence>
<dbReference type="PROSITE" id="PS50109">
    <property type="entry name" value="HIS_KIN"/>
    <property type="match status" value="1"/>
</dbReference>
<evidence type="ECO:0000256" key="2">
    <source>
        <dbReference type="ARBA" id="ARBA00012438"/>
    </source>
</evidence>
<dbReference type="InterPro" id="IPR050736">
    <property type="entry name" value="Sensor_HK_Regulatory"/>
</dbReference>
<keyword evidence="6" id="KW-0902">Two-component regulatory system</keyword>
<proteinExistence type="predicted"/>
<dbReference type="SUPFAM" id="SSF47384">
    <property type="entry name" value="Homodimeric domain of signal transducing histidine kinase"/>
    <property type="match status" value="1"/>
</dbReference>
<dbReference type="Pfam" id="PF00512">
    <property type="entry name" value="HisKA"/>
    <property type="match status" value="1"/>
</dbReference>
<dbReference type="Gene3D" id="3.30.565.10">
    <property type="entry name" value="Histidine kinase-like ATPase, C-terminal domain"/>
    <property type="match status" value="1"/>
</dbReference>
<dbReference type="SMART" id="SM00388">
    <property type="entry name" value="HisKA"/>
    <property type="match status" value="1"/>
</dbReference>
<dbReference type="InterPro" id="IPR004358">
    <property type="entry name" value="Sig_transdc_His_kin-like_C"/>
</dbReference>
<dbReference type="InterPro" id="IPR036097">
    <property type="entry name" value="HisK_dim/P_sf"/>
</dbReference>
<dbReference type="InterPro" id="IPR015168">
    <property type="entry name" value="SsuA/THI5"/>
</dbReference>
<keyword evidence="8" id="KW-1133">Transmembrane helix</keyword>
<evidence type="ECO:0000256" key="5">
    <source>
        <dbReference type="ARBA" id="ARBA00022777"/>
    </source>
</evidence>
<keyword evidence="3" id="KW-0597">Phosphoprotein</keyword>
<dbReference type="PANTHER" id="PTHR43711:SF1">
    <property type="entry name" value="HISTIDINE KINASE 1"/>
    <property type="match status" value="1"/>
</dbReference>
<comment type="caution">
    <text evidence="11">The sequence shown here is derived from an EMBL/GenBank/DDBJ whole genome shotgun (WGS) entry which is preliminary data.</text>
</comment>
<gene>
    <name evidence="11" type="ORF">OM075_09405</name>
</gene>
<evidence type="ECO:0000256" key="8">
    <source>
        <dbReference type="SAM" id="Phobius"/>
    </source>
</evidence>
<feature type="chain" id="PRO_5042010364" description="histidine kinase" evidence="9">
    <location>
        <begin position="20"/>
        <end position="628"/>
    </location>
</feature>
<accession>A0AAE3M3T2</accession>
<keyword evidence="8" id="KW-0472">Membrane</keyword>
<dbReference type="SMART" id="SM00387">
    <property type="entry name" value="HATPase_c"/>
    <property type="match status" value="1"/>
</dbReference>
<feature type="domain" description="Histidine kinase" evidence="10">
    <location>
        <begin position="406"/>
        <end position="628"/>
    </location>
</feature>
<dbReference type="SUPFAM" id="SSF55874">
    <property type="entry name" value="ATPase domain of HSP90 chaperone/DNA topoisomerase II/histidine kinase"/>
    <property type="match status" value="1"/>
</dbReference>
<dbReference type="Gene3D" id="1.10.287.130">
    <property type="match status" value="1"/>
</dbReference>
<dbReference type="Pfam" id="PF09084">
    <property type="entry name" value="NMT1"/>
    <property type="match status" value="1"/>
</dbReference>
<dbReference type="CDD" id="cd16922">
    <property type="entry name" value="HATPase_EvgS-ArcB-TorS-like"/>
    <property type="match status" value="1"/>
</dbReference>
<dbReference type="InterPro" id="IPR003594">
    <property type="entry name" value="HATPase_dom"/>
</dbReference>
<evidence type="ECO:0000256" key="4">
    <source>
        <dbReference type="ARBA" id="ARBA00022679"/>
    </source>
</evidence>